<dbReference type="PANTHER" id="PTHR40094">
    <property type="entry name" value="ALPHA-2-MACROGLOBULIN HOMOLOG"/>
    <property type="match status" value="1"/>
</dbReference>
<evidence type="ECO:0000256" key="1">
    <source>
        <dbReference type="ARBA" id="ARBA00010556"/>
    </source>
</evidence>
<dbReference type="SMART" id="SM01359">
    <property type="entry name" value="A2M_N_2"/>
    <property type="match status" value="1"/>
</dbReference>
<organism evidence="5 6">
    <name type="scientific">Natronoflexus pectinivorans</name>
    <dbReference type="NCBI Taxonomy" id="682526"/>
    <lineage>
        <taxon>Bacteria</taxon>
        <taxon>Pseudomonadati</taxon>
        <taxon>Bacteroidota</taxon>
        <taxon>Bacteroidia</taxon>
        <taxon>Marinilabiliales</taxon>
        <taxon>Marinilabiliaceae</taxon>
        <taxon>Natronoflexus</taxon>
    </lineage>
</organism>
<dbReference type="InterPro" id="IPR002890">
    <property type="entry name" value="MG2"/>
</dbReference>
<dbReference type="PROSITE" id="PS50194">
    <property type="entry name" value="FILAMIN_REPEAT"/>
    <property type="match status" value="1"/>
</dbReference>
<dbReference type="InterPro" id="IPR001599">
    <property type="entry name" value="Macroglobln_a2"/>
</dbReference>
<evidence type="ECO:0000259" key="4">
    <source>
        <dbReference type="SMART" id="SM01360"/>
    </source>
</evidence>
<dbReference type="CDD" id="cd02891">
    <property type="entry name" value="A2M_like"/>
    <property type="match status" value="1"/>
</dbReference>
<dbReference type="PANTHER" id="PTHR40094:SF1">
    <property type="entry name" value="UBIQUITIN DOMAIN-CONTAINING PROTEIN"/>
    <property type="match status" value="1"/>
</dbReference>
<name>A0A4R2GK39_9BACT</name>
<dbReference type="Gene3D" id="2.60.40.1930">
    <property type="match status" value="1"/>
</dbReference>
<dbReference type="InterPro" id="IPR047565">
    <property type="entry name" value="Alpha-macroglob_thiol-ester_cl"/>
</dbReference>
<evidence type="ECO:0000313" key="5">
    <source>
        <dbReference type="EMBL" id="TCO08834.1"/>
    </source>
</evidence>
<accession>A0A4R2GK39</accession>
<dbReference type="InterPro" id="IPR011625">
    <property type="entry name" value="A2M_N_BRD"/>
</dbReference>
<dbReference type="SMART" id="SM01360">
    <property type="entry name" value="A2M"/>
    <property type="match status" value="1"/>
</dbReference>
<dbReference type="Proteomes" id="UP000295221">
    <property type="component" value="Unassembled WGS sequence"/>
</dbReference>
<dbReference type="InterPro" id="IPR011626">
    <property type="entry name" value="Alpha-macroglobulin_TED"/>
</dbReference>
<gene>
    <name evidence="5" type="ORF">EV194_104145</name>
</gene>
<dbReference type="InterPro" id="IPR041462">
    <property type="entry name" value="Bact_A2M_MG6"/>
</dbReference>
<evidence type="ECO:0000313" key="6">
    <source>
        <dbReference type="Proteomes" id="UP000295221"/>
    </source>
</evidence>
<dbReference type="InterPro" id="IPR041203">
    <property type="entry name" value="Bact_A2M_MG5"/>
</dbReference>
<dbReference type="InterPro" id="IPR041246">
    <property type="entry name" value="Bact_MG10"/>
</dbReference>
<comment type="caution">
    <text evidence="5">The sequence shown here is derived from an EMBL/GenBank/DDBJ whole genome shotgun (WGS) entry which is preliminary data.</text>
</comment>
<dbReference type="GO" id="GO:0005615">
    <property type="term" value="C:extracellular space"/>
    <property type="evidence" value="ECO:0007669"/>
    <property type="project" value="InterPro"/>
</dbReference>
<dbReference type="Pfam" id="PF07678">
    <property type="entry name" value="TED_complement"/>
    <property type="match status" value="1"/>
</dbReference>
<dbReference type="Pfam" id="PF01835">
    <property type="entry name" value="MG2"/>
    <property type="match status" value="1"/>
</dbReference>
<dbReference type="Pfam" id="PF17973">
    <property type="entry name" value="bMG10"/>
    <property type="match status" value="1"/>
</dbReference>
<dbReference type="InterPro" id="IPR017868">
    <property type="entry name" value="Filamin/ABP280_repeat-like"/>
</dbReference>
<dbReference type="EMBL" id="SLWK01000004">
    <property type="protein sequence ID" value="TCO08834.1"/>
    <property type="molecule type" value="Genomic_DNA"/>
</dbReference>
<dbReference type="Pfam" id="PF17962">
    <property type="entry name" value="bMG6"/>
    <property type="match status" value="1"/>
</dbReference>
<reference evidence="5 6" key="1">
    <citation type="submission" date="2019-03" db="EMBL/GenBank/DDBJ databases">
        <title>Genomic Encyclopedia of Type Strains, Phase IV (KMG-IV): sequencing the most valuable type-strain genomes for metagenomic binning, comparative biology and taxonomic classification.</title>
        <authorList>
            <person name="Goeker M."/>
        </authorList>
    </citation>
    <scope>NUCLEOTIDE SEQUENCE [LARGE SCALE GENOMIC DNA]</scope>
    <source>
        <strain evidence="5 6">DSM 24179</strain>
    </source>
</reference>
<dbReference type="Pfam" id="PF17972">
    <property type="entry name" value="bMG5"/>
    <property type="match status" value="1"/>
</dbReference>
<dbReference type="Pfam" id="PF07703">
    <property type="entry name" value="A2M_BRD"/>
    <property type="match status" value="1"/>
</dbReference>
<feature type="domain" description="Alpha-2-macroglobulin bait region" evidence="3">
    <location>
        <begin position="960"/>
        <end position="1105"/>
    </location>
</feature>
<proteinExistence type="inferred from homology"/>
<dbReference type="Pfam" id="PF00207">
    <property type="entry name" value="A2M"/>
    <property type="match status" value="1"/>
</dbReference>
<evidence type="ECO:0008006" key="7">
    <source>
        <dbReference type="Google" id="ProtNLM"/>
    </source>
</evidence>
<dbReference type="Pfam" id="PF11974">
    <property type="entry name" value="bMG3"/>
    <property type="match status" value="1"/>
</dbReference>
<dbReference type="Gene3D" id="1.50.10.20">
    <property type="match status" value="1"/>
</dbReference>
<dbReference type="InterPro" id="IPR051802">
    <property type="entry name" value="YfhM-like"/>
</dbReference>
<dbReference type="GO" id="GO:0004866">
    <property type="term" value="F:endopeptidase inhibitor activity"/>
    <property type="evidence" value="ECO:0007669"/>
    <property type="project" value="InterPro"/>
</dbReference>
<protein>
    <recommendedName>
        <fullName evidence="7">Alpha-2-macroglobulin family protein</fullName>
    </recommendedName>
</protein>
<evidence type="ECO:0000259" key="3">
    <source>
        <dbReference type="SMART" id="SM01359"/>
    </source>
</evidence>
<dbReference type="SMART" id="SM01419">
    <property type="entry name" value="Thiol-ester_cl"/>
    <property type="match status" value="1"/>
</dbReference>
<dbReference type="SUPFAM" id="SSF48239">
    <property type="entry name" value="Terpenoid cyclases/Protein prenyltransferases"/>
    <property type="match status" value="1"/>
</dbReference>
<sequence>MHFRKYIEFLNLIYTQIMISTYRPLCMWTVLLFICVVFSCKRSQSPAPGESLPEVIYSEEIVREISFVTSGDVRSSDIVRVVFNNPIVDEEKIGSTPGNVFTFNPRVRGDAVWTSAHTLEFQPENGLPSRTVIKGVLNLQQLSDDFKEKKLENLEFYLNVLGRNLSNFSGTLELIDRNEPKELIYRGVVLFSEPTDLDVLKKSASLQGDKEIKLNWSRLSDTQFQFVSDKIIRTDRNRRYTFSINRRDLDLSENYTETFEVSPLKKMVTGEFRVDESGRSAAVRIGFSDELDIDQHMDGLISIEPDVDFQVRKMGNMLSIDGGFKFGSSYKVTVQPGIRSRWGTVTDSKVTRELRFSDIPPQLEFASDGVILPQSNQKRVQFYTTNLKRVHLEVKKVYTSQIGAFLNSSQLRSERNRNRGFGDHYSGSVGVIVKNQTIELADKPNEWVLNEFDLSELFSKYDDGLFLIRINFNPGDVSQPIEGDILDYIDEKGQIYKPVFLSDLGITAKALDGSVVAFVTDILTGKPLSNINVELLNYGGSIIQNGRTNQQGVIRFETTGYFYYITARRGKQISAISRNEMKWSNSGFDVGGISENHHGVRGFIYTERGVYRPGDSINIGFIAKNRDNTFPANHPVSITVRNPQYRIVHEQTQVRSTDGMYVFSMQTEESAPTGTYNVQINAGGAHFYDQLKIETVVAEQLRVQVRPAKRTFNWNDRVIGFDVDVQYLFGAPAPNLQTDVNIEVHPHEMKFPRYLNYNFSRADVDFRSFTHNVLKGRLDNDGKLKGEWILPSLGDVPSALKLKISATVLEQGGQPNEGWNVSDLHVYPGYVGIQDPSGYGYHQTGSEVRFPVVLLDPDGNRLNGRQLNYRVYRNDRRWWYQYRDRRSYQLKYKEDTQTYIVSEGSLTLGDGLNHVSFTPSENGEYLIEVMDGGNGHVSSLFFSAYRYGGIPGGDMNEGTLSLKSDKQVYSSGETARIMLPNPKQGNVLVTLERGRRMLDWFWVDPSKTSGDELVIDIPLKKDYLPNVYVTVSVIQPHSQMVNDRPIRMFGIIPLRIEDAETKIEFDISTKEVLSPNEDFEVVISTRNRQPAQFTIAVVDEGLLSLTQFRTPNPWREFYKKIGLFVETFDIFSHVMSVNRDDVLQTFSIGGADDLDYRESQLDPVDGKRRFEPVSMFKGPIKTDSRGRATVKFHMPNYNGAVRVMVIGTEKGSFGHAEKTIPVRSDIIMQANMPRVLKPSDEFEIPVSLFNMVSSVRQARFTIRTEGPLEVVGNQSVDVDFSNSNEALIKFKVRAKEEIGQAKIVLEGVSGDIRVENETNIRVVPSSVRVYDKKTERAEKGSTIRMRVPAVGVAGTNNASLDINIFPNMDFDHRLRWLIRYPYGCLEQTTSALFPQLYLKKMGYFNAEERNSIDENLNAGINRLQQFMLQNGAFAYWPGNTTACEWSSNYASHFLVEARALGYSVPDFLYNNAINGMESQARRHQGRLTTRAYRAFVLALAGRQSMAEMNMLMENELDKLNNASRWMLAAAYHLVGAENIRDRILADAGTTTEIYEPFYYNFGSSHRDDAIILYCATLMKMENVAGTIAESVAAVLSGTDFLSTQSSGYMLLALGRYFDSIGLDVGGDQIITGHVLLADGRKIEFNKKGRTVIPIRDNFNRDIEIHLAGSSDVDQVFAGLSWNGVPLKDESEPVANNLKLEVNWYDENGRLINPGSLKQGDTFYGRFTVSNSSPLSRVSEIALMQILPSGWQIENIRLNNTVLPEWTQRWNLNKEVYQDIRDDRIMWFFDLRERDSLDFVVKLNCVTAGSYWLPGTLVEAMYNNDFKATTSGRKVYVEAFEKD</sequence>
<evidence type="ECO:0000256" key="2">
    <source>
        <dbReference type="ARBA" id="ARBA00022729"/>
    </source>
</evidence>
<keyword evidence="6" id="KW-1185">Reference proteome</keyword>
<comment type="similarity">
    <text evidence="1">Belongs to the protease inhibitor I39 (alpha-2-macroglobulin) family. Bacterial alpha-2-macroglobulin subfamily.</text>
</comment>
<feature type="domain" description="Alpha-2-macroglobulin" evidence="4">
    <location>
        <begin position="1173"/>
        <end position="1262"/>
    </location>
</feature>
<dbReference type="InterPro" id="IPR021868">
    <property type="entry name" value="Alpha_2_Macroglob_MG3"/>
</dbReference>
<dbReference type="InterPro" id="IPR008930">
    <property type="entry name" value="Terpenoid_cyclase/PrenylTrfase"/>
</dbReference>
<keyword evidence="2" id="KW-0732">Signal</keyword>